<dbReference type="EMBL" id="FUYH01000006">
    <property type="protein sequence ID" value="SKA84494.1"/>
    <property type="molecule type" value="Genomic_DNA"/>
</dbReference>
<dbReference type="AlphaFoldDB" id="A0A1T4X4E4"/>
<evidence type="ECO:0000256" key="3">
    <source>
        <dbReference type="ARBA" id="ARBA00022448"/>
    </source>
</evidence>
<feature type="transmembrane region" description="Helical" evidence="7">
    <location>
        <begin position="97"/>
        <end position="118"/>
    </location>
</feature>
<comment type="similarity">
    <text evidence="2">Belongs to the major facilitator superfamily.</text>
</comment>
<evidence type="ECO:0000313" key="10">
    <source>
        <dbReference type="Proteomes" id="UP000190105"/>
    </source>
</evidence>
<dbReference type="GO" id="GO:0022857">
    <property type="term" value="F:transmembrane transporter activity"/>
    <property type="evidence" value="ECO:0007669"/>
    <property type="project" value="InterPro"/>
</dbReference>
<evidence type="ECO:0000313" key="9">
    <source>
        <dbReference type="EMBL" id="SKA84494.1"/>
    </source>
</evidence>
<dbReference type="Proteomes" id="UP000190105">
    <property type="component" value="Unassembled WGS sequence"/>
</dbReference>
<keyword evidence="6 7" id="KW-0472">Membrane</keyword>
<gene>
    <name evidence="9" type="ORF">SAMN05443428_10621</name>
</gene>
<feature type="transmembrane region" description="Helical" evidence="7">
    <location>
        <begin position="362"/>
        <end position="379"/>
    </location>
</feature>
<accession>A0A1T4X4E4</accession>
<dbReference type="InterPro" id="IPR020846">
    <property type="entry name" value="MFS_dom"/>
</dbReference>
<comment type="subcellular location">
    <subcellularLocation>
        <location evidence="1">Cell membrane</location>
        <topology evidence="1">Multi-pass membrane protein</topology>
    </subcellularLocation>
</comment>
<evidence type="ECO:0000256" key="6">
    <source>
        <dbReference type="ARBA" id="ARBA00023136"/>
    </source>
</evidence>
<feature type="domain" description="Major facilitator superfamily (MFS) profile" evidence="8">
    <location>
        <begin position="10"/>
        <end position="382"/>
    </location>
</feature>
<dbReference type="Gene3D" id="1.20.1250.20">
    <property type="entry name" value="MFS general substrate transporter like domains"/>
    <property type="match status" value="2"/>
</dbReference>
<feature type="transmembrane region" description="Helical" evidence="7">
    <location>
        <begin position="40"/>
        <end position="62"/>
    </location>
</feature>
<protein>
    <submittedName>
        <fullName evidence="9">Fucose permease</fullName>
    </submittedName>
</protein>
<feature type="transmembrane region" description="Helical" evidence="7">
    <location>
        <begin position="276"/>
        <end position="294"/>
    </location>
</feature>
<dbReference type="RefSeq" id="WP_078696016.1">
    <property type="nucleotide sequence ID" value="NZ_FUYH01000006.1"/>
</dbReference>
<feature type="transmembrane region" description="Helical" evidence="7">
    <location>
        <begin position="339"/>
        <end position="356"/>
    </location>
</feature>
<keyword evidence="10" id="KW-1185">Reference proteome</keyword>
<dbReference type="SUPFAM" id="SSF103473">
    <property type="entry name" value="MFS general substrate transporter"/>
    <property type="match status" value="1"/>
</dbReference>
<feature type="transmembrane region" description="Helical" evidence="7">
    <location>
        <begin position="74"/>
        <end position="91"/>
    </location>
</feature>
<dbReference type="Pfam" id="PF07690">
    <property type="entry name" value="MFS_1"/>
    <property type="match status" value="1"/>
</dbReference>
<feature type="transmembrane region" description="Helical" evidence="7">
    <location>
        <begin position="130"/>
        <end position="149"/>
    </location>
</feature>
<keyword evidence="5 7" id="KW-1133">Transmembrane helix</keyword>
<dbReference type="PANTHER" id="PTHR23514">
    <property type="entry name" value="BYPASS OF STOP CODON PROTEIN 6"/>
    <property type="match status" value="1"/>
</dbReference>
<dbReference type="PROSITE" id="PS50850">
    <property type="entry name" value="MFS"/>
    <property type="match status" value="1"/>
</dbReference>
<feature type="transmembrane region" description="Helical" evidence="7">
    <location>
        <begin position="161"/>
        <end position="179"/>
    </location>
</feature>
<dbReference type="STRING" id="1147123.SAMN05443428_10621"/>
<evidence type="ECO:0000256" key="5">
    <source>
        <dbReference type="ARBA" id="ARBA00022989"/>
    </source>
</evidence>
<evidence type="ECO:0000256" key="2">
    <source>
        <dbReference type="ARBA" id="ARBA00008335"/>
    </source>
</evidence>
<feature type="transmembrane region" description="Helical" evidence="7">
    <location>
        <begin position="300"/>
        <end position="318"/>
    </location>
</feature>
<dbReference type="InterPro" id="IPR011701">
    <property type="entry name" value="MFS"/>
</dbReference>
<sequence length="396" mass="42980">MSDKKLKLLLLLIIYISFISLGLPDSMLGAAWPTIRAEMLLPVAGAGLISMIISSGTIFSSIMSGKFINKLGTGKLTLISVFMTAAALLGFSLSKNYLWLCIMAVPLGLGAGAVDAGLNNFVALHFSARHMNWLHCFWGIGATLGPIIMSNAIANGGLWRRGYLTVAIIQICLVTILFISQPIWNSFKVNIKDEISISDNSDEVFKLKGIYIAFIGFFCYCALESTCGLWGASYLVQIKGIAPDIAARWISMYYFGITIGRFISGIITVKFSNTSLIRIGQTIIGIGVILLLINNVYFNFSGLIFIGIGCAPIYPSMLHETPVRFGKNNSSKLMGLQMAFAYIGTTLVPPLSGLIMGKAGMHLYPIFILVLLIIMTISSERINVIVSRRGISVGDN</sequence>
<organism evidence="9 10">
    <name type="scientific">Caloramator quimbayensis</name>
    <dbReference type="NCBI Taxonomy" id="1147123"/>
    <lineage>
        <taxon>Bacteria</taxon>
        <taxon>Bacillati</taxon>
        <taxon>Bacillota</taxon>
        <taxon>Clostridia</taxon>
        <taxon>Eubacteriales</taxon>
        <taxon>Clostridiaceae</taxon>
        <taxon>Caloramator</taxon>
    </lineage>
</organism>
<dbReference type="PANTHER" id="PTHR23514:SF3">
    <property type="entry name" value="BYPASS OF STOP CODON PROTEIN 6"/>
    <property type="match status" value="1"/>
</dbReference>
<feature type="transmembrane region" description="Helical" evidence="7">
    <location>
        <begin position="252"/>
        <end position="269"/>
    </location>
</feature>
<proteinExistence type="inferred from homology"/>
<feature type="transmembrane region" description="Helical" evidence="7">
    <location>
        <begin position="210"/>
        <end position="232"/>
    </location>
</feature>
<keyword evidence="4 7" id="KW-0812">Transmembrane</keyword>
<name>A0A1T4X4E4_9CLOT</name>
<reference evidence="10" key="1">
    <citation type="submission" date="2017-02" db="EMBL/GenBank/DDBJ databases">
        <authorList>
            <person name="Varghese N."/>
            <person name="Submissions S."/>
        </authorList>
    </citation>
    <scope>NUCLEOTIDE SEQUENCE [LARGE SCALE GENOMIC DNA]</scope>
    <source>
        <strain evidence="10">USBA 833</strain>
    </source>
</reference>
<dbReference type="OrthoDB" id="9795150at2"/>
<evidence type="ECO:0000259" key="8">
    <source>
        <dbReference type="PROSITE" id="PS50850"/>
    </source>
</evidence>
<evidence type="ECO:0000256" key="4">
    <source>
        <dbReference type="ARBA" id="ARBA00022692"/>
    </source>
</evidence>
<dbReference type="InterPro" id="IPR036259">
    <property type="entry name" value="MFS_trans_sf"/>
</dbReference>
<evidence type="ECO:0000256" key="1">
    <source>
        <dbReference type="ARBA" id="ARBA00004651"/>
    </source>
</evidence>
<keyword evidence="3" id="KW-0813">Transport</keyword>
<evidence type="ECO:0000256" key="7">
    <source>
        <dbReference type="SAM" id="Phobius"/>
    </source>
</evidence>
<dbReference type="GO" id="GO:0005886">
    <property type="term" value="C:plasma membrane"/>
    <property type="evidence" value="ECO:0007669"/>
    <property type="project" value="UniProtKB-SubCell"/>
</dbReference>
<dbReference type="InterPro" id="IPR051788">
    <property type="entry name" value="MFS_Transporter"/>
</dbReference>